<dbReference type="Pfam" id="PF07645">
    <property type="entry name" value="EGF_CA"/>
    <property type="match status" value="1"/>
</dbReference>
<dbReference type="Gene3D" id="3.30.200.20">
    <property type="entry name" value="Phosphorylase Kinase, domain 1"/>
    <property type="match status" value="1"/>
</dbReference>
<dbReference type="InterPro" id="IPR000742">
    <property type="entry name" value="EGF"/>
</dbReference>
<keyword evidence="3 19" id="KW-0245">EGF-like domain</keyword>
<comment type="caution">
    <text evidence="19">Lacks conserved residue(s) required for the propagation of feature annotation.</text>
</comment>
<dbReference type="FunFam" id="1.10.510.10:FF:000084">
    <property type="entry name" value="Wall-associated receptor kinase 2"/>
    <property type="match status" value="1"/>
</dbReference>
<keyword evidence="5" id="KW-0808">Transferase</keyword>
<dbReference type="PROSITE" id="PS50011">
    <property type="entry name" value="PROTEIN_KINASE_DOM"/>
    <property type="match status" value="1"/>
</dbReference>
<dbReference type="Gene3D" id="2.10.25.10">
    <property type="entry name" value="Laminin"/>
    <property type="match status" value="2"/>
</dbReference>
<name>A0A3P6BFS0_BRACM</name>
<dbReference type="Gene3D" id="1.10.510.10">
    <property type="entry name" value="Transferase(Phosphotransferase) domain 1"/>
    <property type="match status" value="1"/>
</dbReference>
<dbReference type="PROSITE" id="PS01187">
    <property type="entry name" value="EGF_CA"/>
    <property type="match status" value="1"/>
</dbReference>
<comment type="catalytic activity">
    <reaction evidence="17">
        <text>L-threonyl-[protein] + ATP = O-phospho-L-threonyl-[protein] + ADP + H(+)</text>
        <dbReference type="Rhea" id="RHEA:46608"/>
        <dbReference type="Rhea" id="RHEA-COMP:11060"/>
        <dbReference type="Rhea" id="RHEA-COMP:11605"/>
        <dbReference type="ChEBI" id="CHEBI:15378"/>
        <dbReference type="ChEBI" id="CHEBI:30013"/>
        <dbReference type="ChEBI" id="CHEBI:30616"/>
        <dbReference type="ChEBI" id="CHEBI:61977"/>
        <dbReference type="ChEBI" id="CHEBI:456216"/>
    </reaction>
</comment>
<evidence type="ECO:0000256" key="6">
    <source>
        <dbReference type="ARBA" id="ARBA00022692"/>
    </source>
</evidence>
<comment type="catalytic activity">
    <reaction evidence="16">
        <text>L-seryl-[protein] + ATP = O-phospho-L-seryl-[protein] + ADP + H(+)</text>
        <dbReference type="Rhea" id="RHEA:17989"/>
        <dbReference type="Rhea" id="RHEA-COMP:9863"/>
        <dbReference type="Rhea" id="RHEA-COMP:11604"/>
        <dbReference type="ChEBI" id="CHEBI:15378"/>
        <dbReference type="ChEBI" id="CHEBI:29999"/>
        <dbReference type="ChEBI" id="CHEBI:30616"/>
        <dbReference type="ChEBI" id="CHEBI:83421"/>
        <dbReference type="ChEBI" id="CHEBI:456216"/>
    </reaction>
</comment>
<dbReference type="AlphaFoldDB" id="A0A3P6BFS0"/>
<dbReference type="InterPro" id="IPR001881">
    <property type="entry name" value="EGF-like_Ca-bd_dom"/>
</dbReference>
<evidence type="ECO:0000256" key="8">
    <source>
        <dbReference type="ARBA" id="ARBA00022737"/>
    </source>
</evidence>
<dbReference type="FunFam" id="2.10.25.10:FF:000038">
    <property type="entry name" value="Fibrillin 2"/>
    <property type="match status" value="1"/>
</dbReference>
<feature type="chain" id="PRO_5018278136" description="Protein kinase domain-containing protein" evidence="21">
    <location>
        <begin position="24"/>
        <end position="755"/>
    </location>
</feature>
<evidence type="ECO:0000256" key="4">
    <source>
        <dbReference type="ARBA" id="ARBA00022553"/>
    </source>
</evidence>
<keyword evidence="11" id="KW-0067">ATP-binding</keyword>
<evidence type="ECO:0000256" key="9">
    <source>
        <dbReference type="ARBA" id="ARBA00022741"/>
    </source>
</evidence>
<dbReference type="PROSITE" id="PS50026">
    <property type="entry name" value="EGF_3"/>
    <property type="match status" value="1"/>
</dbReference>
<dbReference type="SUPFAM" id="SSF56112">
    <property type="entry name" value="Protein kinase-like (PK-like)"/>
    <property type="match status" value="1"/>
</dbReference>
<evidence type="ECO:0000256" key="16">
    <source>
        <dbReference type="ARBA" id="ARBA00047558"/>
    </source>
</evidence>
<evidence type="ECO:0000256" key="10">
    <source>
        <dbReference type="ARBA" id="ARBA00022777"/>
    </source>
</evidence>
<evidence type="ECO:0000256" key="14">
    <source>
        <dbReference type="ARBA" id="ARBA00023157"/>
    </source>
</evidence>
<dbReference type="Pfam" id="PF13947">
    <property type="entry name" value="GUB_WAK_bind"/>
    <property type="match status" value="1"/>
</dbReference>
<keyword evidence="7 21" id="KW-0732">Signal</keyword>
<evidence type="ECO:0000256" key="17">
    <source>
        <dbReference type="ARBA" id="ARBA00047951"/>
    </source>
</evidence>
<dbReference type="GO" id="GO:0016020">
    <property type="term" value="C:membrane"/>
    <property type="evidence" value="ECO:0007669"/>
    <property type="project" value="UniProtKB-SubCell"/>
</dbReference>
<evidence type="ECO:0000256" key="7">
    <source>
        <dbReference type="ARBA" id="ARBA00022729"/>
    </source>
</evidence>
<evidence type="ECO:0000259" key="23">
    <source>
        <dbReference type="PROSITE" id="PS50026"/>
    </source>
</evidence>
<evidence type="ECO:0000256" key="20">
    <source>
        <dbReference type="SAM" id="Phobius"/>
    </source>
</evidence>
<dbReference type="InterPro" id="IPR049883">
    <property type="entry name" value="NOTCH1_EGF-like"/>
</dbReference>
<dbReference type="InterPro" id="IPR000719">
    <property type="entry name" value="Prot_kinase_dom"/>
</dbReference>
<protein>
    <recommendedName>
        <fullName evidence="25">Protein kinase domain-containing protein</fullName>
    </recommendedName>
</protein>
<evidence type="ECO:0000256" key="3">
    <source>
        <dbReference type="ARBA" id="ARBA00022536"/>
    </source>
</evidence>
<feature type="domain" description="Protein kinase" evidence="22">
    <location>
        <begin position="428"/>
        <end position="711"/>
    </location>
</feature>
<evidence type="ECO:0000256" key="13">
    <source>
        <dbReference type="ARBA" id="ARBA00023136"/>
    </source>
</evidence>
<accession>A0A3P6BFS0</accession>
<sequence length="755" mass="84339">MKLQEYLFLVAMFCLSCTQPIKCQTKRYCPEKCGNVTLEFPFGTTPGCYHEEDPSFKLTCNERGLFFNGSFPVVNISHSSQLSITFPPSYACYNESGHLQKGAAYYNDRLGNLTLSDNNTLFAVGCDTYAFVSTRGTRRNSFGCISVCEDEPLVTNRECNGEGCCQNPVSAGSSWYIVRPYRFVNDTSERPYRSSCIYAFVVEDGKFKFNDIEDGKFKLSDKGLVDYSYLQTTNITRFPVVLDWSIGKHSCQQVGSANICGWNSVCSNSVRGAGYICKCKNGFEGNPYLSNEHGCQDINECSTNSTIHRHNCSDSSTCENTMGHFLCTCPSGFNLNATTNSCMRKGRPEYYGWTQIFLGTSIGFLVILLVISCVQRKMKQKKNTKLRKHFFELNGGGMLRQRLSGAGPSNVEVKIFTEEGMKEATNGYDESRILGQGGQGTVYKGILPDNSVVAIKKARLGDSSQVEQFVNEVLVLSQINHRNVVKLLGCCLETEVPLLVYEFINSGTLFDHLHGSLFDSSLTWEHRLRIAVEIAGTLAYLHSSASIPIIHRDVKTANILLDEHLTAKVADFGASRLIPMDKEQLTTMVQGTLGYLDPEYYNTGLLNEKSDVYSFGVVLMELLSGQKALCFDRPQTSKHLVSYFASAMKEKRLHEIIDGQVMNEDNQKEIQEVARIAVECTRLMGEERPRMKEVAAELEGLRGTKTKHKWSEQYPEPQEAEHLLGVEILSAQGDTNAIGYDSIMNVTRLHIEAGR</sequence>
<feature type="domain" description="EGF-like" evidence="23">
    <location>
        <begin position="297"/>
        <end position="339"/>
    </location>
</feature>
<dbReference type="SUPFAM" id="SSF57196">
    <property type="entry name" value="EGF/Laminin"/>
    <property type="match status" value="1"/>
</dbReference>
<keyword evidence="2" id="KW-0723">Serine/threonine-protein kinase</keyword>
<evidence type="ECO:0000256" key="18">
    <source>
        <dbReference type="ARBA" id="ARBA00058961"/>
    </source>
</evidence>
<dbReference type="SMART" id="SM00179">
    <property type="entry name" value="EGF_CA"/>
    <property type="match status" value="1"/>
</dbReference>
<evidence type="ECO:0008006" key="25">
    <source>
        <dbReference type="Google" id="ProtNLM"/>
    </source>
</evidence>
<keyword evidence="8" id="KW-0677">Repeat</keyword>
<dbReference type="GO" id="GO:0005524">
    <property type="term" value="F:ATP binding"/>
    <property type="evidence" value="ECO:0007669"/>
    <property type="project" value="UniProtKB-KW"/>
</dbReference>
<dbReference type="InterPro" id="IPR008271">
    <property type="entry name" value="Ser/Thr_kinase_AS"/>
</dbReference>
<dbReference type="InterPro" id="IPR045274">
    <property type="entry name" value="WAK-like"/>
</dbReference>
<dbReference type="GO" id="GO:0030247">
    <property type="term" value="F:polysaccharide binding"/>
    <property type="evidence" value="ECO:0007669"/>
    <property type="project" value="InterPro"/>
</dbReference>
<evidence type="ECO:0000256" key="21">
    <source>
        <dbReference type="SAM" id="SignalP"/>
    </source>
</evidence>
<dbReference type="PROSITE" id="PS00010">
    <property type="entry name" value="ASX_HYDROXYL"/>
    <property type="match status" value="1"/>
</dbReference>
<keyword evidence="10" id="KW-0418">Kinase</keyword>
<dbReference type="SMART" id="SM00220">
    <property type="entry name" value="S_TKc"/>
    <property type="match status" value="1"/>
</dbReference>
<keyword evidence="14" id="KW-1015">Disulfide bond</keyword>
<dbReference type="Pfam" id="PF07714">
    <property type="entry name" value="PK_Tyr_Ser-Thr"/>
    <property type="match status" value="1"/>
</dbReference>
<evidence type="ECO:0000256" key="11">
    <source>
        <dbReference type="ARBA" id="ARBA00022840"/>
    </source>
</evidence>
<keyword evidence="12 20" id="KW-1133">Transmembrane helix</keyword>
<dbReference type="InterPro" id="IPR018097">
    <property type="entry name" value="EGF_Ca-bd_CS"/>
</dbReference>
<organism evidence="24">
    <name type="scientific">Brassica campestris</name>
    <name type="common">Field mustard</name>
    <dbReference type="NCBI Taxonomy" id="3711"/>
    <lineage>
        <taxon>Eukaryota</taxon>
        <taxon>Viridiplantae</taxon>
        <taxon>Streptophyta</taxon>
        <taxon>Embryophyta</taxon>
        <taxon>Tracheophyta</taxon>
        <taxon>Spermatophyta</taxon>
        <taxon>Magnoliopsida</taxon>
        <taxon>eudicotyledons</taxon>
        <taxon>Gunneridae</taxon>
        <taxon>Pentapetalae</taxon>
        <taxon>rosids</taxon>
        <taxon>malvids</taxon>
        <taxon>Brassicales</taxon>
        <taxon>Brassicaceae</taxon>
        <taxon>Brassiceae</taxon>
        <taxon>Brassica</taxon>
    </lineage>
</organism>
<evidence type="ECO:0000256" key="1">
    <source>
        <dbReference type="ARBA" id="ARBA00004479"/>
    </source>
</evidence>
<evidence type="ECO:0000259" key="22">
    <source>
        <dbReference type="PROSITE" id="PS50011"/>
    </source>
</evidence>
<dbReference type="InterPro" id="IPR011009">
    <property type="entry name" value="Kinase-like_dom_sf"/>
</dbReference>
<dbReference type="GO" id="GO:0007166">
    <property type="term" value="P:cell surface receptor signaling pathway"/>
    <property type="evidence" value="ECO:0007669"/>
    <property type="project" value="InterPro"/>
</dbReference>
<evidence type="ECO:0000256" key="2">
    <source>
        <dbReference type="ARBA" id="ARBA00022527"/>
    </source>
</evidence>
<feature type="signal peptide" evidence="21">
    <location>
        <begin position="1"/>
        <end position="23"/>
    </location>
</feature>
<keyword evidence="4" id="KW-0597">Phosphoprotein</keyword>
<reference evidence="24" key="1">
    <citation type="submission" date="2018-11" db="EMBL/GenBank/DDBJ databases">
        <authorList>
            <consortium name="Genoscope - CEA"/>
            <person name="William W."/>
        </authorList>
    </citation>
    <scope>NUCLEOTIDE SEQUENCE</scope>
</reference>
<evidence type="ECO:0000313" key="24">
    <source>
        <dbReference type="EMBL" id="VDC97914.1"/>
    </source>
</evidence>
<dbReference type="PANTHER" id="PTHR27005:SF524">
    <property type="entry name" value="WALL-ASSOCIATED RECEPTOR KINASE 2-RELATED"/>
    <property type="match status" value="1"/>
</dbReference>
<dbReference type="CDD" id="cd14066">
    <property type="entry name" value="STKc_IRAK"/>
    <property type="match status" value="1"/>
</dbReference>
<dbReference type="SMART" id="SM00181">
    <property type="entry name" value="EGF"/>
    <property type="match status" value="2"/>
</dbReference>
<dbReference type="CDD" id="cd00054">
    <property type="entry name" value="EGF_CA"/>
    <property type="match status" value="1"/>
</dbReference>
<dbReference type="FunFam" id="3.30.200.20:FF:000043">
    <property type="entry name" value="Wall-associated receptor kinase 2"/>
    <property type="match status" value="1"/>
</dbReference>
<keyword evidence="15" id="KW-0325">Glycoprotein</keyword>
<evidence type="ECO:0000256" key="5">
    <source>
        <dbReference type="ARBA" id="ARBA00022679"/>
    </source>
</evidence>
<dbReference type="InterPro" id="IPR025287">
    <property type="entry name" value="WAK_GUB"/>
</dbReference>
<dbReference type="GO" id="GO:0004674">
    <property type="term" value="F:protein serine/threonine kinase activity"/>
    <property type="evidence" value="ECO:0007669"/>
    <property type="project" value="UniProtKB-KW"/>
</dbReference>
<dbReference type="EMBL" id="LR031574">
    <property type="protein sequence ID" value="VDC97914.1"/>
    <property type="molecule type" value="Genomic_DNA"/>
</dbReference>
<dbReference type="GO" id="GO:0005509">
    <property type="term" value="F:calcium ion binding"/>
    <property type="evidence" value="ECO:0007669"/>
    <property type="project" value="InterPro"/>
</dbReference>
<evidence type="ECO:0000256" key="15">
    <source>
        <dbReference type="ARBA" id="ARBA00023180"/>
    </source>
</evidence>
<comment type="subcellular location">
    <subcellularLocation>
        <location evidence="1">Membrane</location>
        <topology evidence="1">Single-pass type I membrane protein</topology>
    </subcellularLocation>
</comment>
<gene>
    <name evidence="24" type="ORF">BRAA07T29262Z</name>
</gene>
<evidence type="ECO:0000256" key="19">
    <source>
        <dbReference type="PROSITE-ProRule" id="PRU00076"/>
    </source>
</evidence>
<dbReference type="PANTHER" id="PTHR27005">
    <property type="entry name" value="WALL-ASSOCIATED RECEPTOR KINASE-LIKE 21"/>
    <property type="match status" value="1"/>
</dbReference>
<dbReference type="InterPro" id="IPR000152">
    <property type="entry name" value="EGF-type_Asp/Asn_hydroxyl_site"/>
</dbReference>
<keyword evidence="6 20" id="KW-0812">Transmembrane</keyword>
<dbReference type="PROSITE" id="PS00108">
    <property type="entry name" value="PROTEIN_KINASE_ST"/>
    <property type="match status" value="1"/>
</dbReference>
<keyword evidence="13 20" id="KW-0472">Membrane</keyword>
<comment type="function">
    <text evidence="18">Serine/threonine-protein kinase that may function as a signaling receptor of extracellular matrix component. Binding to pectin may have significance in the control of cell expansion, morphogenesis and development.</text>
</comment>
<dbReference type="InterPro" id="IPR001245">
    <property type="entry name" value="Ser-Thr/Tyr_kinase_cat_dom"/>
</dbReference>
<evidence type="ECO:0000256" key="12">
    <source>
        <dbReference type="ARBA" id="ARBA00022989"/>
    </source>
</evidence>
<proteinExistence type="predicted"/>
<feature type="transmembrane region" description="Helical" evidence="20">
    <location>
        <begin position="350"/>
        <end position="374"/>
    </location>
</feature>
<keyword evidence="9" id="KW-0547">Nucleotide-binding</keyword>